<keyword evidence="2" id="KW-1185">Reference proteome</keyword>
<evidence type="ECO:0000313" key="1">
    <source>
        <dbReference type="EMBL" id="MFI2321561.1"/>
    </source>
</evidence>
<comment type="caution">
    <text evidence="1">The sequence shown here is derived from an EMBL/GenBank/DDBJ whole genome shotgun (WGS) entry which is preliminary data.</text>
</comment>
<evidence type="ECO:0000313" key="2">
    <source>
        <dbReference type="Proteomes" id="UP001611450"/>
    </source>
</evidence>
<dbReference type="Proteomes" id="UP001611450">
    <property type="component" value="Unassembled WGS sequence"/>
</dbReference>
<accession>A0ABW7WF05</accession>
<name>A0ABW7WF05_9NOCA</name>
<protein>
    <submittedName>
        <fullName evidence="1">Uncharacterized protein</fullName>
    </submittedName>
</protein>
<organism evidence="1 2">
    <name type="scientific">Nocardia beijingensis</name>
    <dbReference type="NCBI Taxonomy" id="95162"/>
    <lineage>
        <taxon>Bacteria</taxon>
        <taxon>Bacillati</taxon>
        <taxon>Actinomycetota</taxon>
        <taxon>Actinomycetes</taxon>
        <taxon>Mycobacteriales</taxon>
        <taxon>Nocardiaceae</taxon>
        <taxon>Nocardia</taxon>
    </lineage>
</organism>
<dbReference type="EMBL" id="JBIRXV010000002">
    <property type="protein sequence ID" value="MFI2321561.1"/>
    <property type="molecule type" value="Genomic_DNA"/>
</dbReference>
<dbReference type="RefSeq" id="WP_396947741.1">
    <property type="nucleotide sequence ID" value="NZ_JBIRXV010000002.1"/>
</dbReference>
<reference evidence="1 2" key="1">
    <citation type="submission" date="2024-10" db="EMBL/GenBank/DDBJ databases">
        <title>The Natural Products Discovery Center: Release of the First 8490 Sequenced Strains for Exploring Actinobacteria Biosynthetic Diversity.</title>
        <authorList>
            <person name="Kalkreuter E."/>
            <person name="Kautsar S.A."/>
            <person name="Yang D."/>
            <person name="Bader C.D."/>
            <person name="Teijaro C.N."/>
            <person name="Fluegel L."/>
            <person name="Davis C.M."/>
            <person name="Simpson J.R."/>
            <person name="Lauterbach L."/>
            <person name="Steele A.D."/>
            <person name="Gui C."/>
            <person name="Meng S."/>
            <person name="Li G."/>
            <person name="Viehrig K."/>
            <person name="Ye F."/>
            <person name="Su P."/>
            <person name="Kiefer A.F."/>
            <person name="Nichols A."/>
            <person name="Cepeda A.J."/>
            <person name="Yan W."/>
            <person name="Fan B."/>
            <person name="Jiang Y."/>
            <person name="Adhikari A."/>
            <person name="Zheng C.-J."/>
            <person name="Schuster L."/>
            <person name="Cowan T.M."/>
            <person name="Smanski M.J."/>
            <person name="Chevrette M.G."/>
            <person name="De Carvalho L.P.S."/>
            <person name="Shen B."/>
        </authorList>
    </citation>
    <scope>NUCLEOTIDE SEQUENCE [LARGE SCALE GENOMIC DNA]</scope>
    <source>
        <strain evidence="1 2">NPDC019626</strain>
    </source>
</reference>
<sequence length="263" mass="28587">MALRITVVRRRTRQRARPRSVSLARLLCGDIQARCSARLESFHLGDYAQNNNLVAWARGMQSFCEYYAGQYDKSLRYAQDGLRFAGAGPQSARLAINGVARAMGKMGDAEGVHHAVDEAYERLSRDCAPAAVPSSIALESYDAAQVAGNAATSYLSLAMPDKVEQYVRLALPEMTGAKSPWGRSLVMIDLARSHVLSENADLDAAAAIMLDALDVSPGKAMMQVRRRSSEFLQEAGARWGETIQLHAVREALVNVAGHDGQHG</sequence>
<proteinExistence type="predicted"/>
<gene>
    <name evidence="1" type="ORF">ACH47G_13830</name>
</gene>